<dbReference type="InterPro" id="IPR012338">
    <property type="entry name" value="Beta-lactam/transpept-like"/>
</dbReference>
<dbReference type="SUPFAM" id="SSF56601">
    <property type="entry name" value="beta-lactamase/transpeptidase-like"/>
    <property type="match status" value="1"/>
</dbReference>
<dbReference type="InterPro" id="IPR000871">
    <property type="entry name" value="Beta-lactam_class-A"/>
</dbReference>
<dbReference type="Proteomes" id="UP000078287">
    <property type="component" value="Unassembled WGS sequence"/>
</dbReference>
<keyword evidence="4" id="KW-1185">Reference proteome</keyword>
<organism evidence="3 4">
    <name type="scientific">Chloroflexus islandicus</name>
    <dbReference type="NCBI Taxonomy" id="1707952"/>
    <lineage>
        <taxon>Bacteria</taxon>
        <taxon>Bacillati</taxon>
        <taxon>Chloroflexota</taxon>
        <taxon>Chloroflexia</taxon>
        <taxon>Chloroflexales</taxon>
        <taxon>Chloroflexineae</taxon>
        <taxon>Chloroflexaceae</taxon>
        <taxon>Chloroflexus</taxon>
    </lineage>
</organism>
<feature type="domain" description="Beta-lactamase class A catalytic" evidence="2">
    <location>
        <begin position="234"/>
        <end position="270"/>
    </location>
</feature>
<accession>A0A178MAT1</accession>
<dbReference type="GO" id="GO:0030655">
    <property type="term" value="P:beta-lactam antibiotic catabolic process"/>
    <property type="evidence" value="ECO:0007669"/>
    <property type="project" value="InterPro"/>
</dbReference>
<protein>
    <recommendedName>
        <fullName evidence="2">Beta-lactamase class A catalytic domain-containing protein</fullName>
    </recommendedName>
</protein>
<proteinExistence type="predicted"/>
<dbReference type="STRING" id="1707952.A6A03_13620"/>
<dbReference type="InterPro" id="IPR045155">
    <property type="entry name" value="Beta-lactam_cat"/>
</dbReference>
<reference evidence="3 4" key="1">
    <citation type="submission" date="2016-04" db="EMBL/GenBank/DDBJ databases">
        <title>Chloroflexus islandicus sp. nov., a thermophilic filamentous anoxygenic phototrophic bacterium from geyser Strokkur (Iceland).</title>
        <authorList>
            <person name="Gaisin V.A."/>
            <person name="Kalashnikov A.M."/>
            <person name="Sukhacheva M.V."/>
            <person name="Grouzdev D.S."/>
            <person name="Ivanov T.M."/>
            <person name="Kuznetsov B."/>
            <person name="Gorlenko V.M."/>
        </authorList>
    </citation>
    <scope>NUCLEOTIDE SEQUENCE [LARGE SCALE GENOMIC DNA]</scope>
    <source>
        <strain evidence="4">isl-2</strain>
    </source>
</reference>
<feature type="domain" description="Beta-lactamase class A catalytic" evidence="2">
    <location>
        <begin position="283"/>
        <end position="461"/>
    </location>
</feature>
<feature type="signal peptide" evidence="1">
    <location>
        <begin position="1"/>
        <end position="24"/>
    </location>
</feature>
<sequence>MNLRPRFLAIALLCVAILAGCSSASRPLPADALIAAAPTPSAITPVTLPPLVPVYAAGTEVAGVSIGGMTTVEAEAALTAALAERVTPVQLVAGEYATTIEPSSINLLPDVPAMLAAVQPALGSDQPISAPLQLTFDKAALREQITAFAAASASAPELTVITATEVLSRSFAYRPGRAIDLERSLEIVSGLLSRGQLADPIFLTRWPTEPPHASPEQLTEQLEAIADAWDGVIGVYLYDLATGTEVAVNARTVFSAASTIKTAIMLYGYTKLPAFSERQWASMRAMIIDSDNLAANDILAAGAGGTNTETAFRGAEQMSDMLADLGLDYLHLYIPFEAVDFIRLYNVKFRCGPPDPVGEPPYAETGCALRATPYAMGQLYRMIDECARGEGVLLEKFALLNPDRCQEMLDLLAENADDTRMVAGIPAGVRVEHKSGWIEHTQADAGIVRSPGGDYVLAIYVYKPLGDQWAWPDEVLGGAIADVSRLVYTAYNPVRLDGLAAGETP</sequence>
<evidence type="ECO:0000313" key="3">
    <source>
        <dbReference type="EMBL" id="OAN45890.1"/>
    </source>
</evidence>
<evidence type="ECO:0000259" key="2">
    <source>
        <dbReference type="Pfam" id="PF13354"/>
    </source>
</evidence>
<dbReference type="Pfam" id="PF13354">
    <property type="entry name" value="Beta-lactamase2"/>
    <property type="match status" value="2"/>
</dbReference>
<dbReference type="PANTHER" id="PTHR35333:SF3">
    <property type="entry name" value="BETA-LACTAMASE-TYPE TRANSPEPTIDASE FOLD CONTAINING PROTEIN"/>
    <property type="match status" value="1"/>
</dbReference>
<gene>
    <name evidence="3" type="ORF">A6A03_13620</name>
</gene>
<dbReference type="GO" id="GO:0008800">
    <property type="term" value="F:beta-lactamase activity"/>
    <property type="evidence" value="ECO:0007669"/>
    <property type="project" value="InterPro"/>
</dbReference>
<keyword evidence="1" id="KW-0732">Signal</keyword>
<name>A0A178MAT1_9CHLR</name>
<evidence type="ECO:0000313" key="4">
    <source>
        <dbReference type="Proteomes" id="UP000078287"/>
    </source>
</evidence>
<feature type="chain" id="PRO_5008091817" description="Beta-lactamase class A catalytic domain-containing protein" evidence="1">
    <location>
        <begin position="25"/>
        <end position="505"/>
    </location>
</feature>
<dbReference type="OrthoDB" id="138826at2"/>
<dbReference type="PROSITE" id="PS51257">
    <property type="entry name" value="PROKAR_LIPOPROTEIN"/>
    <property type="match status" value="1"/>
</dbReference>
<dbReference type="GO" id="GO:0046677">
    <property type="term" value="P:response to antibiotic"/>
    <property type="evidence" value="ECO:0007669"/>
    <property type="project" value="InterPro"/>
</dbReference>
<comment type="caution">
    <text evidence="3">The sequence shown here is derived from an EMBL/GenBank/DDBJ whole genome shotgun (WGS) entry which is preliminary data.</text>
</comment>
<dbReference type="EMBL" id="LWQS01000050">
    <property type="protein sequence ID" value="OAN45890.1"/>
    <property type="molecule type" value="Genomic_DNA"/>
</dbReference>
<dbReference type="Gene3D" id="3.40.710.10">
    <property type="entry name" value="DD-peptidase/beta-lactamase superfamily"/>
    <property type="match status" value="1"/>
</dbReference>
<dbReference type="AlphaFoldDB" id="A0A178MAT1"/>
<evidence type="ECO:0000256" key="1">
    <source>
        <dbReference type="SAM" id="SignalP"/>
    </source>
</evidence>
<dbReference type="PANTHER" id="PTHR35333">
    <property type="entry name" value="BETA-LACTAMASE"/>
    <property type="match status" value="1"/>
</dbReference>